<dbReference type="EC" id="2.7.7.7" evidence="11"/>
<dbReference type="GO" id="GO:0009360">
    <property type="term" value="C:DNA polymerase III complex"/>
    <property type="evidence" value="ECO:0007669"/>
    <property type="project" value="InterPro"/>
</dbReference>
<evidence type="ECO:0000256" key="12">
    <source>
        <dbReference type="SAM" id="MobiDB-lite"/>
    </source>
</evidence>
<dbReference type="Gene3D" id="3.40.50.300">
    <property type="entry name" value="P-loop containing nucleotide triphosphate hydrolases"/>
    <property type="match status" value="1"/>
</dbReference>
<evidence type="ECO:0000256" key="6">
    <source>
        <dbReference type="ARBA" id="ARBA00022741"/>
    </source>
</evidence>
<reference evidence="15" key="1">
    <citation type="submission" date="2017-04" db="EMBL/GenBank/DDBJ databases">
        <title>Comparative genomics and description of representatives of a novel lineage of planctomycetes thriving in anoxic sediments.</title>
        <authorList>
            <person name="Spring S."/>
            <person name="Bunk B."/>
            <person name="Sproer C."/>
        </authorList>
    </citation>
    <scope>NUCLEOTIDE SEQUENCE [LARGE SCALE GENOMIC DNA]</scope>
    <source>
        <strain evidence="15">ST-PulAB-D4</strain>
    </source>
</reference>
<dbReference type="CDD" id="cd00009">
    <property type="entry name" value="AAA"/>
    <property type="match status" value="1"/>
</dbReference>
<evidence type="ECO:0000256" key="1">
    <source>
        <dbReference type="ARBA" id="ARBA00006360"/>
    </source>
</evidence>
<keyword evidence="3 11" id="KW-0548">Nucleotidyltransferase</keyword>
<keyword evidence="6 11" id="KW-0547">Nucleotide-binding</keyword>
<dbReference type="STRING" id="1941349.STSP1_01053"/>
<dbReference type="Proteomes" id="UP000193334">
    <property type="component" value="Chromosome"/>
</dbReference>
<keyword evidence="2 11" id="KW-0808">Transferase</keyword>
<proteinExistence type="inferred from homology"/>
<dbReference type="KEGG" id="pbp:STSP1_01053"/>
<feature type="region of interest" description="Disordered" evidence="12">
    <location>
        <begin position="390"/>
        <end position="411"/>
    </location>
</feature>
<evidence type="ECO:0000259" key="13">
    <source>
        <dbReference type="SMART" id="SM00382"/>
    </source>
</evidence>
<keyword evidence="5" id="KW-0479">Metal-binding</keyword>
<dbReference type="GO" id="GO:0003887">
    <property type="term" value="F:DNA-directed DNA polymerase activity"/>
    <property type="evidence" value="ECO:0007669"/>
    <property type="project" value="UniProtKB-KW"/>
</dbReference>
<comment type="catalytic activity">
    <reaction evidence="10 11">
        <text>DNA(n) + a 2'-deoxyribonucleoside 5'-triphosphate = DNA(n+1) + diphosphate</text>
        <dbReference type="Rhea" id="RHEA:22508"/>
        <dbReference type="Rhea" id="RHEA-COMP:17339"/>
        <dbReference type="Rhea" id="RHEA-COMP:17340"/>
        <dbReference type="ChEBI" id="CHEBI:33019"/>
        <dbReference type="ChEBI" id="CHEBI:61560"/>
        <dbReference type="ChEBI" id="CHEBI:173112"/>
        <dbReference type="EC" id="2.7.7.7"/>
    </reaction>
</comment>
<dbReference type="InterPro" id="IPR050238">
    <property type="entry name" value="DNA_Rep/Repair_Clamp_Loader"/>
</dbReference>
<evidence type="ECO:0000256" key="10">
    <source>
        <dbReference type="ARBA" id="ARBA00049244"/>
    </source>
</evidence>
<sequence>MPPENQTSKRWFMAYTVLARRYRSQRFEDIAGQDAISHTIKNAILSERVAHAYLFCGTRGVGKTTMARVLAKALNCQSVDAPTTDPCCECESCVAINSGDDIDVIEIDGASNNGVENIRDLRQNAMYRPARGRYKIYIIDEIHMLSTGAFNALLKILEEPPAHVKFIFATTEPNKVLPTIQSRCQRFDFRSIDPQTIQQQVKMVLESEGIGCEDDFAVALSRLANGSMRDALSLLDQVLSTGEKNLTLEVLENTLGEPGRAEISRMTELMGDSDAPEVLKVCDELLKKGMSPEQVTDSLIDSFRDLMITASAGAKNSLIVQTAAEAEQTERIAAKFDIASLVYAVTTLERMRGAVKKSDNPRAILEAALIRLTLSEHFINVQTLARQMAGGGGGKKNSAMQGKPAGARKPSLKKAFAEKSSAGEKLEEAENVRCENLEELKARWEDVVRETAKVNMSLGANLSNAEPESFENGNLVLLAKTGITGRLLQAKAQDAEKVFSKILGASVAVKVKQQETSGEPANKPKGAKSSLKDQKQAMKDPGVQKILNTFNAQIIGISRPKNQ</sequence>
<dbReference type="SMART" id="SM00382">
    <property type="entry name" value="AAA"/>
    <property type="match status" value="1"/>
</dbReference>
<dbReference type="GO" id="GO:0005524">
    <property type="term" value="F:ATP binding"/>
    <property type="evidence" value="ECO:0007669"/>
    <property type="project" value="UniProtKB-KW"/>
</dbReference>
<organism evidence="14 15">
    <name type="scientific">Sedimentisphaera salicampi</name>
    <dbReference type="NCBI Taxonomy" id="1941349"/>
    <lineage>
        <taxon>Bacteria</taxon>
        <taxon>Pseudomonadati</taxon>
        <taxon>Planctomycetota</taxon>
        <taxon>Phycisphaerae</taxon>
        <taxon>Sedimentisphaerales</taxon>
        <taxon>Sedimentisphaeraceae</taxon>
        <taxon>Sedimentisphaera</taxon>
    </lineage>
</organism>
<dbReference type="NCBIfam" id="NF004046">
    <property type="entry name" value="PRK05563.1"/>
    <property type="match status" value="1"/>
</dbReference>
<dbReference type="FunFam" id="3.40.50.300:FF:000014">
    <property type="entry name" value="DNA polymerase III subunit gamma/tau"/>
    <property type="match status" value="1"/>
</dbReference>
<accession>A0A1W6LLP7</accession>
<dbReference type="Pfam" id="PF13177">
    <property type="entry name" value="DNA_pol3_delta2"/>
    <property type="match status" value="1"/>
</dbReference>
<dbReference type="GO" id="GO:0046872">
    <property type="term" value="F:metal ion binding"/>
    <property type="evidence" value="ECO:0007669"/>
    <property type="project" value="UniProtKB-KW"/>
</dbReference>
<dbReference type="Pfam" id="PF12169">
    <property type="entry name" value="DNA_pol3_gamma3"/>
    <property type="match status" value="1"/>
</dbReference>
<dbReference type="CDD" id="cd18137">
    <property type="entry name" value="HLD_clamp_pol_III_gamma_tau"/>
    <property type="match status" value="1"/>
</dbReference>
<evidence type="ECO:0000256" key="4">
    <source>
        <dbReference type="ARBA" id="ARBA00022705"/>
    </source>
</evidence>
<dbReference type="InterPro" id="IPR012763">
    <property type="entry name" value="DNA_pol_III_sug/sutau_N"/>
</dbReference>
<comment type="function">
    <text evidence="11">DNA polymerase III is a complex, multichain enzyme responsible for most of the replicative synthesis in bacteria. This DNA polymerase also exhibits 3' to 5' exonuclease activity.</text>
</comment>
<keyword evidence="7" id="KW-0862">Zinc</keyword>
<dbReference type="GO" id="GO:0003677">
    <property type="term" value="F:DNA binding"/>
    <property type="evidence" value="ECO:0007669"/>
    <property type="project" value="InterPro"/>
</dbReference>
<comment type="subunit">
    <text evidence="11">DNA polymerase III contains a core (composed of alpha, epsilon and theta chains) that associates with a tau subunit. This core dimerizes to form the POLIII' complex. PolIII' associates with the gamma complex (composed of gamma, delta, delta', psi and chi chains) and with the beta chain to form the complete DNA polymerase III complex.</text>
</comment>
<feature type="region of interest" description="Disordered" evidence="12">
    <location>
        <begin position="512"/>
        <end position="542"/>
    </location>
</feature>
<keyword evidence="9 11" id="KW-0239">DNA-directed DNA polymerase</keyword>
<evidence type="ECO:0000256" key="9">
    <source>
        <dbReference type="ARBA" id="ARBA00022932"/>
    </source>
</evidence>
<keyword evidence="15" id="KW-1185">Reference proteome</keyword>
<evidence type="ECO:0000256" key="8">
    <source>
        <dbReference type="ARBA" id="ARBA00022840"/>
    </source>
</evidence>
<dbReference type="NCBIfam" id="TIGR02397">
    <property type="entry name" value="dnaX_nterm"/>
    <property type="match status" value="1"/>
</dbReference>
<evidence type="ECO:0000313" key="15">
    <source>
        <dbReference type="Proteomes" id="UP000193334"/>
    </source>
</evidence>
<dbReference type="GO" id="GO:0006261">
    <property type="term" value="P:DNA-templated DNA replication"/>
    <property type="evidence" value="ECO:0007669"/>
    <property type="project" value="TreeGrafter"/>
</dbReference>
<evidence type="ECO:0000313" key="14">
    <source>
        <dbReference type="EMBL" id="ARN56664.1"/>
    </source>
</evidence>
<comment type="similarity">
    <text evidence="1 11">Belongs to the DnaX/STICHEL family.</text>
</comment>
<dbReference type="AlphaFoldDB" id="A0A1W6LLP7"/>
<dbReference type="PANTHER" id="PTHR11669:SF0">
    <property type="entry name" value="PROTEIN STICHEL-LIKE 2"/>
    <property type="match status" value="1"/>
</dbReference>
<evidence type="ECO:0000256" key="5">
    <source>
        <dbReference type="ARBA" id="ARBA00022723"/>
    </source>
</evidence>
<keyword evidence="8 11" id="KW-0067">ATP-binding</keyword>
<evidence type="ECO:0000256" key="2">
    <source>
        <dbReference type="ARBA" id="ARBA00022679"/>
    </source>
</evidence>
<name>A0A1W6LLP7_9BACT</name>
<dbReference type="Gene3D" id="1.10.8.60">
    <property type="match status" value="1"/>
</dbReference>
<dbReference type="InterPro" id="IPR008921">
    <property type="entry name" value="DNA_pol3_clamp-load_cplx_C"/>
</dbReference>
<evidence type="ECO:0000256" key="11">
    <source>
        <dbReference type="RuleBase" id="RU364063"/>
    </source>
</evidence>
<dbReference type="PANTHER" id="PTHR11669">
    <property type="entry name" value="REPLICATION FACTOR C / DNA POLYMERASE III GAMMA-TAU SUBUNIT"/>
    <property type="match status" value="1"/>
</dbReference>
<dbReference type="Gene3D" id="1.20.272.10">
    <property type="match status" value="1"/>
</dbReference>
<dbReference type="InterPro" id="IPR022754">
    <property type="entry name" value="DNA_pol_III_gamma-3"/>
</dbReference>
<evidence type="ECO:0000256" key="7">
    <source>
        <dbReference type="ARBA" id="ARBA00022833"/>
    </source>
</evidence>
<dbReference type="InterPro" id="IPR027417">
    <property type="entry name" value="P-loop_NTPase"/>
</dbReference>
<feature type="domain" description="AAA+ ATPase" evidence="13">
    <location>
        <begin position="49"/>
        <end position="193"/>
    </location>
</feature>
<dbReference type="SUPFAM" id="SSF52540">
    <property type="entry name" value="P-loop containing nucleoside triphosphate hydrolases"/>
    <property type="match status" value="1"/>
</dbReference>
<keyword evidence="4 11" id="KW-0235">DNA replication</keyword>
<dbReference type="InterPro" id="IPR045085">
    <property type="entry name" value="HLD_clamp_pol_III_gamma_tau"/>
</dbReference>
<dbReference type="Pfam" id="PF22608">
    <property type="entry name" value="DNAX_ATPase_lid"/>
    <property type="match status" value="1"/>
</dbReference>
<gene>
    <name evidence="11 14" type="primary">dnaX</name>
    <name evidence="14" type="ORF">STSP1_01053</name>
</gene>
<protein>
    <recommendedName>
        <fullName evidence="11">DNA polymerase III subunit gamma/tau</fullName>
        <ecNumber evidence="11">2.7.7.7</ecNumber>
    </recommendedName>
</protein>
<dbReference type="EMBL" id="CP021023">
    <property type="protein sequence ID" value="ARN56664.1"/>
    <property type="molecule type" value="Genomic_DNA"/>
</dbReference>
<dbReference type="SUPFAM" id="SSF48019">
    <property type="entry name" value="post-AAA+ oligomerization domain-like"/>
    <property type="match status" value="1"/>
</dbReference>
<dbReference type="InterPro" id="IPR003593">
    <property type="entry name" value="AAA+_ATPase"/>
</dbReference>
<evidence type="ECO:0000256" key="3">
    <source>
        <dbReference type="ARBA" id="ARBA00022695"/>
    </source>
</evidence>